<evidence type="ECO:0000256" key="2">
    <source>
        <dbReference type="ARBA" id="ARBA00005882"/>
    </source>
</evidence>
<evidence type="ECO:0000256" key="3">
    <source>
        <dbReference type="ARBA" id="ARBA00015796"/>
    </source>
</evidence>
<name>A0A0A1CQ11_9HYME</name>
<evidence type="ECO:0000256" key="4">
    <source>
        <dbReference type="ARBA" id="ARBA00022448"/>
    </source>
</evidence>
<evidence type="ECO:0000256" key="10">
    <source>
        <dbReference type="ARBA" id="ARBA00023136"/>
    </source>
</evidence>
<evidence type="ECO:0000256" key="5">
    <source>
        <dbReference type="ARBA" id="ARBA00022660"/>
    </source>
</evidence>
<sequence length="194" mass="22241">MASRSLIVRYLNHLSNNNKQCKNFSILSALCNNNVKDTNSLLKDEDCTTIVKESTVPKEIYKKERESQGYITLVGEVNAVELTSGVLAKYKQVRNVLISQPSKNAMQSGTYNLNHWQVSFDARERWENPLMGWCASGDPYQALIIKFTTKEAAIQHCINMGWNYMVQKPNKVNPKPRSYAENFSWNKRTRVSTK</sequence>
<evidence type="ECO:0000256" key="8">
    <source>
        <dbReference type="ARBA" id="ARBA00022982"/>
    </source>
</evidence>
<evidence type="ECO:0000256" key="11">
    <source>
        <dbReference type="RuleBase" id="RU367010"/>
    </source>
</evidence>
<keyword evidence="6 11" id="KW-0999">Mitochondrion inner membrane</keyword>
<organism evidence="12">
    <name type="scientific">Ceratosolen solmsi</name>
    <dbReference type="NCBI Taxonomy" id="142686"/>
    <lineage>
        <taxon>Eukaryota</taxon>
        <taxon>Metazoa</taxon>
        <taxon>Ecdysozoa</taxon>
        <taxon>Arthropoda</taxon>
        <taxon>Hexapoda</taxon>
        <taxon>Insecta</taxon>
        <taxon>Pterygota</taxon>
        <taxon>Neoptera</taxon>
        <taxon>Endopterygota</taxon>
        <taxon>Hymenoptera</taxon>
        <taxon>Apocrita</taxon>
        <taxon>Proctotrupomorpha</taxon>
        <taxon>Chalcidoidea</taxon>
        <taxon>Agaonidae</taxon>
        <taxon>Agaoninae</taxon>
        <taxon>Ceratosolen</taxon>
    </lineage>
</organism>
<accession>A0A0A1CQ11</accession>
<proteinExistence type="evidence at transcript level"/>
<keyword evidence="10 11" id="KW-0472">Membrane</keyword>
<evidence type="ECO:0000256" key="1">
    <source>
        <dbReference type="ARBA" id="ARBA00003195"/>
    </source>
</evidence>
<dbReference type="EMBL" id="KM275731">
    <property type="protein sequence ID" value="AIX97487.1"/>
    <property type="molecule type" value="mRNA"/>
</dbReference>
<dbReference type="FunFam" id="3.30.160.190:FF:000001">
    <property type="entry name" value="NADH-ubiquinone oxidoreductase 21 kDa subunit mitochondrial"/>
    <property type="match status" value="1"/>
</dbReference>
<dbReference type="GO" id="GO:0022900">
    <property type="term" value="P:electron transport chain"/>
    <property type="evidence" value="ECO:0007669"/>
    <property type="project" value="InterPro"/>
</dbReference>
<dbReference type="InterPro" id="IPR038532">
    <property type="entry name" value="NDUFS4-like_sf"/>
</dbReference>
<dbReference type="Pfam" id="PF04800">
    <property type="entry name" value="NDUS4"/>
    <property type="match status" value="1"/>
</dbReference>
<keyword evidence="5 11" id="KW-0679">Respiratory chain</keyword>
<comment type="similarity">
    <text evidence="2 11">Belongs to the complex I NDUFS4 subunit family.</text>
</comment>
<dbReference type="InterPro" id="IPR006885">
    <property type="entry name" value="NADH_UbQ_FeS_4_mit-like"/>
</dbReference>
<keyword evidence="9 11" id="KW-0496">Mitochondrion</keyword>
<dbReference type="PANTHER" id="PTHR12219">
    <property type="entry name" value="NADH-UBIQUINONE OXIDOREDUCTASE"/>
    <property type="match status" value="1"/>
</dbReference>
<comment type="subcellular location">
    <subcellularLocation>
        <location evidence="11">Mitochondrion inner membrane</location>
        <topology evidence="11">Peripheral membrane protein</topology>
        <orientation evidence="11">Matrix side</orientation>
    </subcellularLocation>
</comment>
<evidence type="ECO:0000256" key="6">
    <source>
        <dbReference type="ARBA" id="ARBA00022792"/>
    </source>
</evidence>
<reference evidence="12" key="1">
    <citation type="submission" date="2014-08" db="EMBL/GenBank/DDBJ databases">
        <title>Effects of Wolbachia infection on coevolution of oxidative-phosphorylation-related proteins in Ceratosolen solmsi Mayr (Hymenoptera: Agaonidae).</title>
        <authorList>
            <person name="Li Z.-Z."/>
        </authorList>
    </citation>
    <scope>NUCLEOTIDE SEQUENCE</scope>
</reference>
<comment type="function">
    <text evidence="1 11">Accessory subunit of the mitochondrial membrane respiratory chain NADH dehydrogenase (Complex I), that is believed not to be involved in catalysis. Complex I functions in the transfer of electrons from NADH to the respiratory chain. The immediate electron acceptor for the enzyme is believed to be ubiquinone.</text>
</comment>
<evidence type="ECO:0000256" key="9">
    <source>
        <dbReference type="ARBA" id="ARBA00023128"/>
    </source>
</evidence>
<evidence type="ECO:0000313" key="12">
    <source>
        <dbReference type="EMBL" id="AIX97487.1"/>
    </source>
</evidence>
<evidence type="ECO:0000256" key="7">
    <source>
        <dbReference type="ARBA" id="ARBA00022946"/>
    </source>
</evidence>
<keyword evidence="7 11" id="KW-0809">Transit peptide</keyword>
<dbReference type="GO" id="GO:0005743">
    <property type="term" value="C:mitochondrial inner membrane"/>
    <property type="evidence" value="ECO:0007669"/>
    <property type="project" value="UniProtKB-SubCell"/>
</dbReference>
<dbReference type="Gene3D" id="3.30.160.190">
    <property type="entry name" value="atu1810 like domain"/>
    <property type="match status" value="1"/>
</dbReference>
<keyword evidence="8 11" id="KW-0249">Electron transport</keyword>
<dbReference type="AlphaFoldDB" id="A0A0A1CQ11"/>
<keyword evidence="4 11" id="KW-0813">Transport</keyword>
<protein>
    <recommendedName>
        <fullName evidence="3 11">NADH dehydrogenase [ubiquinone] iron-sulfur protein 4, mitochondrial</fullName>
    </recommendedName>
</protein>
<dbReference type="PANTHER" id="PTHR12219:SF8">
    <property type="entry name" value="NADH DEHYDROGENASE [UBIQUINONE] IRON-SULFUR PROTEIN 4, MITOCHONDRIAL"/>
    <property type="match status" value="1"/>
</dbReference>